<dbReference type="Pfam" id="PF01145">
    <property type="entry name" value="Band_7"/>
    <property type="match status" value="1"/>
</dbReference>
<dbReference type="PANTHER" id="PTHR42911:SF1">
    <property type="entry name" value="MODULATOR OF FTSH PROTEASE HFLC"/>
    <property type="match status" value="1"/>
</dbReference>
<protein>
    <submittedName>
        <fullName evidence="3">Regulator of protease activity HflC (Stomatin/prohibitin superfamily)</fullName>
    </submittedName>
</protein>
<dbReference type="PANTHER" id="PTHR42911">
    <property type="entry name" value="MODULATOR OF FTSH PROTEASE HFLC"/>
    <property type="match status" value="1"/>
</dbReference>
<name>A0AAE3XD63_9DEIO</name>
<keyword evidence="3" id="KW-0645">Protease</keyword>
<accession>A0AAE3XD63</accession>
<dbReference type="GO" id="GO:0008233">
    <property type="term" value="F:peptidase activity"/>
    <property type="evidence" value="ECO:0007669"/>
    <property type="project" value="UniProtKB-KW"/>
</dbReference>
<keyword evidence="1" id="KW-0812">Transmembrane</keyword>
<keyword evidence="1" id="KW-0472">Membrane</keyword>
<proteinExistence type="predicted"/>
<organism evidence="3 4">
    <name type="scientific">Deinococcus soli</name>
    <name type="common">ex Cha et al. 2016</name>
    <dbReference type="NCBI Taxonomy" id="1309411"/>
    <lineage>
        <taxon>Bacteria</taxon>
        <taxon>Thermotogati</taxon>
        <taxon>Deinococcota</taxon>
        <taxon>Deinococci</taxon>
        <taxon>Deinococcales</taxon>
        <taxon>Deinococcaceae</taxon>
        <taxon>Deinococcus</taxon>
    </lineage>
</organism>
<dbReference type="SUPFAM" id="SSF117892">
    <property type="entry name" value="Band 7/SPFH domain"/>
    <property type="match status" value="1"/>
</dbReference>
<keyword evidence="3" id="KW-0378">Hydrolase</keyword>
<dbReference type="InterPro" id="IPR001107">
    <property type="entry name" value="Band_7"/>
</dbReference>
<feature type="transmembrane region" description="Helical" evidence="1">
    <location>
        <begin position="20"/>
        <end position="42"/>
    </location>
</feature>
<keyword evidence="1" id="KW-1133">Transmembrane helix</keyword>
<comment type="caution">
    <text evidence="3">The sequence shown here is derived from an EMBL/GenBank/DDBJ whole genome shotgun (WGS) entry which is preliminary data.</text>
</comment>
<evidence type="ECO:0000256" key="1">
    <source>
        <dbReference type="SAM" id="Phobius"/>
    </source>
</evidence>
<dbReference type="AlphaFoldDB" id="A0AAE3XD63"/>
<evidence type="ECO:0000313" key="3">
    <source>
        <dbReference type="EMBL" id="MDR6218881.1"/>
    </source>
</evidence>
<dbReference type="Gene3D" id="3.30.479.30">
    <property type="entry name" value="Band 7 domain"/>
    <property type="match status" value="1"/>
</dbReference>
<dbReference type="GO" id="GO:0006508">
    <property type="term" value="P:proteolysis"/>
    <property type="evidence" value="ECO:0007669"/>
    <property type="project" value="UniProtKB-KW"/>
</dbReference>
<evidence type="ECO:0000259" key="2">
    <source>
        <dbReference type="Pfam" id="PF01145"/>
    </source>
</evidence>
<dbReference type="InterPro" id="IPR036013">
    <property type="entry name" value="Band_7/SPFH_dom_sf"/>
</dbReference>
<feature type="domain" description="Band 7" evidence="2">
    <location>
        <begin position="40"/>
        <end position="235"/>
    </location>
</feature>
<dbReference type="Proteomes" id="UP001185331">
    <property type="component" value="Unassembled WGS sequence"/>
</dbReference>
<sequence>MIPSPATLTDRLGATRYLKPVLSGAALLLGITMAFACIETVGVNQIGLKFKKAGSARGLNNLNVVSGYVFINPLMETIVTYPRQQINYTWTAGADGMGDESFTFNTADQVRLNADVNVGIQVIAERAPEIYVRFGPSVAPIVHGYIHSVVRDTITRSASQFTTDQILGSARARFEDTVEKGVQETLSAAGFELRNLGFVGEIRPPKQISEAINLKFQAQQDAIRAENKVAQSKAEAQQRVAKAQGDAQSILLTAKAQAEANLILARSLTPNLIQSKYIERWDGKMPQYVGGQGTSTLMQLPAVTPTQKTP</sequence>
<reference evidence="3" key="1">
    <citation type="submission" date="2023-07" db="EMBL/GenBank/DDBJ databases">
        <title>Sorghum-associated microbial communities from plants grown in Nebraska, USA.</title>
        <authorList>
            <person name="Schachtman D."/>
        </authorList>
    </citation>
    <scope>NUCLEOTIDE SEQUENCE</scope>
    <source>
        <strain evidence="3">BE330</strain>
    </source>
</reference>
<evidence type="ECO:0000313" key="4">
    <source>
        <dbReference type="Proteomes" id="UP001185331"/>
    </source>
</evidence>
<dbReference type="RefSeq" id="WP_309853632.1">
    <property type="nucleotide sequence ID" value="NZ_JAVDQJ010000004.1"/>
</dbReference>
<gene>
    <name evidence="3" type="ORF">J2Y00_002478</name>
</gene>
<dbReference type="EMBL" id="JAVDQK010000005">
    <property type="protein sequence ID" value="MDR6218881.1"/>
    <property type="molecule type" value="Genomic_DNA"/>
</dbReference>